<dbReference type="Pfam" id="PF22769">
    <property type="entry name" value="DCD"/>
    <property type="match status" value="1"/>
</dbReference>
<gene>
    <name evidence="2" type="ORF">ABK905_22080</name>
</gene>
<dbReference type="InterPro" id="IPR011962">
    <property type="entry name" value="dCTP_deaminase"/>
</dbReference>
<dbReference type="InterPro" id="IPR036157">
    <property type="entry name" value="dUTPase-like_sf"/>
</dbReference>
<accession>A0AAU7Q845</accession>
<evidence type="ECO:0008006" key="3">
    <source>
        <dbReference type="Google" id="ProtNLM"/>
    </source>
</evidence>
<organism evidence="2">
    <name type="scientific">Acerihabitans sp. KWT182</name>
    <dbReference type="NCBI Taxonomy" id="3157919"/>
    <lineage>
        <taxon>Bacteria</taxon>
        <taxon>Pseudomonadati</taxon>
        <taxon>Pseudomonadota</taxon>
        <taxon>Gammaproteobacteria</taxon>
        <taxon>Enterobacterales</taxon>
        <taxon>Pectobacteriaceae</taxon>
        <taxon>Acerihabitans</taxon>
    </lineage>
</organism>
<dbReference type="GO" id="GO:0015949">
    <property type="term" value="P:nucleobase-containing small molecule interconversion"/>
    <property type="evidence" value="ECO:0007669"/>
    <property type="project" value="TreeGrafter"/>
</dbReference>
<dbReference type="PANTHER" id="PTHR42680">
    <property type="entry name" value="DCTP DEAMINASE"/>
    <property type="match status" value="1"/>
</dbReference>
<sequence length="182" mass="20371">MILTAKKILELVNKGDVVIIPFNEASLDVNSYSFHLGKVLVEYGNSVIDSYVPPKEKYIEILEHGYILKPDHFYLSSTLEKMGSFTCASELYANFSTAACGMFIQTSAPLGHTGAIINWTLEIIVAQPVIVYPGMRIGKICFWENFGELINYQGRYHGSDNVVASRIYQDFNSQESQNDING</sequence>
<dbReference type="AlphaFoldDB" id="A0AAU7Q845"/>
<proteinExistence type="predicted"/>
<protein>
    <recommendedName>
        <fullName evidence="3">Deoxycytidine triphosphate deaminase</fullName>
    </recommendedName>
</protein>
<dbReference type="GO" id="GO:0008829">
    <property type="term" value="F:dCTP deaminase activity"/>
    <property type="evidence" value="ECO:0007669"/>
    <property type="project" value="InterPro"/>
</dbReference>
<dbReference type="PANTHER" id="PTHR42680:SF3">
    <property type="entry name" value="DCTP DEAMINASE"/>
    <property type="match status" value="1"/>
</dbReference>
<dbReference type="Gene3D" id="2.70.40.10">
    <property type="match status" value="1"/>
</dbReference>
<evidence type="ECO:0000256" key="1">
    <source>
        <dbReference type="ARBA" id="ARBA00023080"/>
    </source>
</evidence>
<keyword evidence="1" id="KW-0546">Nucleotide metabolism</keyword>
<dbReference type="GO" id="GO:0006229">
    <property type="term" value="P:dUTP biosynthetic process"/>
    <property type="evidence" value="ECO:0007669"/>
    <property type="project" value="InterPro"/>
</dbReference>
<evidence type="ECO:0000313" key="2">
    <source>
        <dbReference type="EMBL" id="XBS69130.1"/>
    </source>
</evidence>
<reference evidence="2" key="1">
    <citation type="submission" date="2024-06" db="EMBL/GenBank/DDBJ databases">
        <authorList>
            <person name="Coelho C."/>
            <person name="Bento M."/>
            <person name="Garcia E."/>
            <person name="Camelo A."/>
            <person name="Brandao I."/>
            <person name="Espirito Santo C."/>
            <person name="Trovao J."/>
            <person name="Verissimo A."/>
            <person name="Costa J."/>
            <person name="Tiago I."/>
        </authorList>
    </citation>
    <scope>NUCLEOTIDE SEQUENCE</scope>
    <source>
        <strain evidence="2">KWT182</strain>
    </source>
</reference>
<dbReference type="SUPFAM" id="SSF51283">
    <property type="entry name" value="dUTPase-like"/>
    <property type="match status" value="1"/>
</dbReference>
<dbReference type="EMBL" id="CP157947">
    <property type="protein sequence ID" value="XBS69130.1"/>
    <property type="molecule type" value="Genomic_DNA"/>
</dbReference>
<name>A0AAU7Q845_9GAMM</name>